<sequence>MGVKGIGFAFMIGAAALASANALDRPKAKDVPNPELTEEKFAETVHRWNGAFLWEPASASTNITTRFGDEARAVFGPIPDADCAGRGAKTIPLEVDGNIVDLQPNPNKAGNPLEFEHRDADGTLVKWTASIAKCDKPSLAGNVTYCGLNSRLNRVVKGNVEWLFLCRKSNASLELEPDPYWQRSNPKFSRFGSIGFNRGTGEIVFFDGRKDQEVFDWSKPFVPPGGRSYSDTAGRAAAEALYDQTFQIECSACHDNKNPYVINPHIGQARIGYPDGKNDPRARAFSLGAYLPRLPRNERTPFRVIGSGYTSTYAAELKNASTVRDPNGDCTECHTLTTQTTGQRLAPDAVGREPFISNPSWAQLLELRAEKENYRQVDLHRTEWARRSGGGRIHPWMVPANGNDVSGHSSQISLDAWRELSDCLWGGGGPECGYRPLYTPCPAPGKRAGGDGSAPGDDLAVTVLPPDPGLPAQRRIRVRWKYLNSYGEVPGRDDVRFNMAVRESLIPAAGEKPHAKDYPSLDEAMGKDFRALRPKVGLSGSARLMQDASYLGHARFSEPSSAMERREYRLDFPGTCNRRYAIRILPKRFCFDQSNVAFGFEDYLLLADVRCD</sequence>
<evidence type="ECO:0000313" key="3">
    <source>
        <dbReference type="Proteomes" id="UP000533641"/>
    </source>
</evidence>
<dbReference type="RefSeq" id="WP_183927451.1">
    <property type="nucleotide sequence ID" value="NZ_JACIGM010000010.1"/>
</dbReference>
<proteinExistence type="predicted"/>
<dbReference type="Proteomes" id="UP000533641">
    <property type="component" value="Unassembled WGS sequence"/>
</dbReference>
<accession>A0A7W6RQG0</accession>
<evidence type="ECO:0000256" key="1">
    <source>
        <dbReference type="SAM" id="SignalP"/>
    </source>
</evidence>
<evidence type="ECO:0008006" key="4">
    <source>
        <dbReference type="Google" id="ProtNLM"/>
    </source>
</evidence>
<dbReference type="EMBL" id="JACIGM010000010">
    <property type="protein sequence ID" value="MBB4276732.1"/>
    <property type="molecule type" value="Genomic_DNA"/>
</dbReference>
<keyword evidence="1" id="KW-0732">Signal</keyword>
<reference evidence="2 3" key="1">
    <citation type="submission" date="2020-08" db="EMBL/GenBank/DDBJ databases">
        <title>Genomic Encyclopedia of Type Strains, Phase IV (KMG-V): Genome sequencing to study the core and pangenomes of soil and plant-associated prokaryotes.</title>
        <authorList>
            <person name="Whitman W."/>
        </authorList>
    </citation>
    <scope>NUCLEOTIDE SEQUENCE [LARGE SCALE GENOMIC DNA]</scope>
    <source>
        <strain evidence="2 3">SEMIA 402</strain>
    </source>
</reference>
<name>A0A7W6RQG0_9HYPH</name>
<protein>
    <recommendedName>
        <fullName evidence="4">Cytochrome c domain-containing protein</fullName>
    </recommendedName>
</protein>
<organism evidence="2 3">
    <name type="scientific">Rhizobium mongolense</name>
    <dbReference type="NCBI Taxonomy" id="57676"/>
    <lineage>
        <taxon>Bacteria</taxon>
        <taxon>Pseudomonadati</taxon>
        <taxon>Pseudomonadota</taxon>
        <taxon>Alphaproteobacteria</taxon>
        <taxon>Hyphomicrobiales</taxon>
        <taxon>Rhizobiaceae</taxon>
        <taxon>Rhizobium/Agrobacterium group</taxon>
        <taxon>Rhizobium</taxon>
    </lineage>
</organism>
<comment type="caution">
    <text evidence="2">The sequence shown here is derived from an EMBL/GenBank/DDBJ whole genome shotgun (WGS) entry which is preliminary data.</text>
</comment>
<dbReference type="AlphaFoldDB" id="A0A7W6RQG0"/>
<evidence type="ECO:0000313" key="2">
    <source>
        <dbReference type="EMBL" id="MBB4276732.1"/>
    </source>
</evidence>
<feature type="chain" id="PRO_5030936242" description="Cytochrome c domain-containing protein" evidence="1">
    <location>
        <begin position="21"/>
        <end position="612"/>
    </location>
</feature>
<gene>
    <name evidence="2" type="ORF">GGE12_004529</name>
</gene>
<feature type="signal peptide" evidence="1">
    <location>
        <begin position="1"/>
        <end position="20"/>
    </location>
</feature>